<dbReference type="Proteomes" id="UP000250235">
    <property type="component" value="Unassembled WGS sequence"/>
</dbReference>
<dbReference type="EMBL" id="KQ998986">
    <property type="protein sequence ID" value="KZV42597.1"/>
    <property type="molecule type" value="Genomic_DNA"/>
</dbReference>
<gene>
    <name evidence="1" type="ORF">F511_33214</name>
</gene>
<protein>
    <submittedName>
        <fullName evidence="1">Uncharacterized protein</fullName>
    </submittedName>
</protein>
<proteinExistence type="predicted"/>
<evidence type="ECO:0000313" key="2">
    <source>
        <dbReference type="Proteomes" id="UP000250235"/>
    </source>
</evidence>
<accession>A0A2Z7C7A0</accession>
<evidence type="ECO:0000313" key="1">
    <source>
        <dbReference type="EMBL" id="KZV42597.1"/>
    </source>
</evidence>
<sequence>MHVSSCGYPLGSYIVPEAKIEQLNPLEPQAHVCMGATHSAHSGKQTKAGRRGAQRLPARPQEVHGNYLLGLKREDIQARTVKGILSWPGQRYQAGTETLSIVRKKNTKSHLANSSPIPSSLATRRRRRNLFRPYRRGDSVREIFVGFLVQTGEGVEILVIDRIRCRSDRSTVEMPFPHGIGRSQAPRRHQVEKTAQIKNRDGVSEGQFSQILLEEMDAIRKIWCASERCLLKRRGRSLVVSQGADVNTGQLFCSARSLPPSTSARLPRARQTSHRYHTINCLISLISIQLDQISRSGFLLSELVFFSFSWFVLNQLGSIVLVKSHCVTCLFSCSIRTPHPNHQQAHLSFTG</sequence>
<reference evidence="1 2" key="1">
    <citation type="journal article" date="2015" name="Proc. Natl. Acad. Sci. U.S.A.">
        <title>The resurrection genome of Boea hygrometrica: A blueprint for survival of dehydration.</title>
        <authorList>
            <person name="Xiao L."/>
            <person name="Yang G."/>
            <person name="Zhang L."/>
            <person name="Yang X."/>
            <person name="Zhao S."/>
            <person name="Ji Z."/>
            <person name="Zhou Q."/>
            <person name="Hu M."/>
            <person name="Wang Y."/>
            <person name="Chen M."/>
            <person name="Xu Y."/>
            <person name="Jin H."/>
            <person name="Xiao X."/>
            <person name="Hu G."/>
            <person name="Bao F."/>
            <person name="Hu Y."/>
            <person name="Wan P."/>
            <person name="Li L."/>
            <person name="Deng X."/>
            <person name="Kuang T."/>
            <person name="Xiang C."/>
            <person name="Zhu J.K."/>
            <person name="Oliver M.J."/>
            <person name="He Y."/>
        </authorList>
    </citation>
    <scope>NUCLEOTIDE SEQUENCE [LARGE SCALE GENOMIC DNA]</scope>
    <source>
        <strain evidence="2">cv. XS01</strain>
    </source>
</reference>
<organism evidence="1 2">
    <name type="scientific">Dorcoceras hygrometricum</name>
    <dbReference type="NCBI Taxonomy" id="472368"/>
    <lineage>
        <taxon>Eukaryota</taxon>
        <taxon>Viridiplantae</taxon>
        <taxon>Streptophyta</taxon>
        <taxon>Embryophyta</taxon>
        <taxon>Tracheophyta</taxon>
        <taxon>Spermatophyta</taxon>
        <taxon>Magnoliopsida</taxon>
        <taxon>eudicotyledons</taxon>
        <taxon>Gunneridae</taxon>
        <taxon>Pentapetalae</taxon>
        <taxon>asterids</taxon>
        <taxon>lamiids</taxon>
        <taxon>Lamiales</taxon>
        <taxon>Gesneriaceae</taxon>
        <taxon>Didymocarpoideae</taxon>
        <taxon>Trichosporeae</taxon>
        <taxon>Loxocarpinae</taxon>
        <taxon>Dorcoceras</taxon>
    </lineage>
</organism>
<name>A0A2Z7C7A0_9LAMI</name>
<keyword evidence="2" id="KW-1185">Reference proteome</keyword>
<dbReference type="AlphaFoldDB" id="A0A2Z7C7A0"/>